<dbReference type="Pfam" id="PF21399">
    <property type="entry name" value="TERT_C"/>
    <property type="match status" value="1"/>
</dbReference>
<evidence type="ECO:0000256" key="3">
    <source>
        <dbReference type="ARBA" id="ARBA00016182"/>
    </source>
</evidence>
<dbReference type="Pfam" id="PF12009">
    <property type="entry name" value="Telomerase_RBD"/>
    <property type="match status" value="1"/>
</dbReference>
<dbReference type="STRING" id="576137.A0A1L7WEY5"/>
<evidence type="ECO:0000256" key="13">
    <source>
        <dbReference type="RuleBase" id="RU365061"/>
    </source>
</evidence>
<dbReference type="GO" id="GO:0007004">
    <property type="term" value="P:telomere maintenance via telomerase"/>
    <property type="evidence" value="ECO:0007669"/>
    <property type="project" value="TreeGrafter"/>
</dbReference>
<dbReference type="InterPro" id="IPR043502">
    <property type="entry name" value="DNA/RNA_pol_sf"/>
</dbReference>
<organism evidence="16 17">
    <name type="scientific">Phialocephala subalpina</name>
    <dbReference type="NCBI Taxonomy" id="576137"/>
    <lineage>
        <taxon>Eukaryota</taxon>
        <taxon>Fungi</taxon>
        <taxon>Dikarya</taxon>
        <taxon>Ascomycota</taxon>
        <taxon>Pezizomycotina</taxon>
        <taxon>Leotiomycetes</taxon>
        <taxon>Helotiales</taxon>
        <taxon>Mollisiaceae</taxon>
        <taxon>Phialocephala</taxon>
        <taxon>Phialocephala fortinii species complex</taxon>
    </lineage>
</organism>
<dbReference type="Pfam" id="PF00078">
    <property type="entry name" value="RVT_1"/>
    <property type="match status" value="1"/>
</dbReference>
<dbReference type="EC" id="2.7.7.49" evidence="2 13"/>
<evidence type="ECO:0000256" key="8">
    <source>
        <dbReference type="ARBA" id="ARBA00022842"/>
    </source>
</evidence>
<dbReference type="Proteomes" id="UP000184330">
    <property type="component" value="Unassembled WGS sequence"/>
</dbReference>
<dbReference type="EMBL" id="FJOG01000001">
    <property type="protein sequence ID" value="CZR51337.1"/>
    <property type="molecule type" value="Genomic_DNA"/>
</dbReference>
<comment type="function">
    <text evidence="13">Telomerase is a ribonucleoprotein enzyme essential for the replication of chromosome termini in most eukaryotes. It elongates telomeres. It is a reverse transcriptase that adds simple sequence repeats to chromosome ends by copying a template sequence within the RNA component of the enzyme.</text>
</comment>
<dbReference type="InterPro" id="IPR049139">
    <property type="entry name" value="TERT_C"/>
</dbReference>
<name>A0A1L7WEY5_9HELO</name>
<sequence>MAGKRKRKRPGAADEGDQKRQKVAAGSNAKEPVVKQALLNQYYPEVLSLKEYLLANLPSTSKIRRRKISSIGRKPEDKESDRKLCQFLENSLIGVCKNRDLSQDERWSQWTTFSQKPDDSTSFANLSTSQVYSQSEIIDFGIWLIFLKNKTANGKVQHLLCQGFQKNASARHMNEGEHATSAIPGVISTYPNDHVTSMKAWPWPQVLALLGKQGERMMIDLILDCGIFLPVEDAYGSYYQLSGQPLGDLRLLGLRPQPKLVVRKDIVDKRAPRTPSNINFVRSRMMYARAATNIQGDVHFGFRYNHLLNRWPLRKKPPEPKNGPQQNTPHERSTLQVMMYMFPRQYGLHNVFTCDVDPWQTMQPFKDYTLRDDEIISRFPGDPMPKIPKRLRGRTVELVRKLQISHRRCPYKILVDGQASRVLSEMPLSTNDSTKPKTQMSASTATSSKALTQAAILARKSSMMDHATPTAMVSAFCRAVLARLVPLGFWGTGDIAKQNQKAFEQNINTYVHLQRFANFSLHHVTQGIKISDINWLGPAHTARAKLAQSDTQKRWEIFHEFLYYLFDSLLIPLIRANFHVTESNVAGSRLFYFRHDVWRTIAEPALTSLKSTMFEEVKKEQALKLLESRDLGYSQVRLVPKETGVRPIMNLRRRQPKIGNKNRLGSSINTVLAPVYNVLTMERFTNPARLGSTMFSTGDLYQRLRAFKSKLSTTKGLYFAKVDVQAAFDTIPQAAVVALISSVPSEAEYRILKYVQIKPNDNYRENIKGKPIQKWTALAKSLDDCETFAESLEELAVGKKNTIFVENIVSQFRDTDEILNLLSEHVQRNMVKVGKKFYRQKEGIPQGSVISSLLCNYFYADLEDKHLSFLKSENTLLLRLIDDFLLITTNHSHAKRFLQTMHDGLPSYGVRVNPDKTLVNFEVTINNKKVPRMVGKAGFPYCGSFIDTKTLDISRDRERKKNKAVVDSLTVECSRTPGRMFHRKMLNTFKIQAHAMFLDTSFNSLKTVLTNVYSAFIESATKLWTYAKCLPVGKQPRTKLVIKTISDLIELAFVLMKSKGKNRRNVGYGCKLSKVQVEWLAANAFQKVLRKRQSKFGKVLEWLVGRIKMLRMREGETCRRMEGVVRTASVHD</sequence>
<evidence type="ECO:0000256" key="14">
    <source>
        <dbReference type="SAM" id="MobiDB-lite"/>
    </source>
</evidence>
<comment type="subcellular location">
    <subcellularLocation>
        <location evidence="13">Nucleus</location>
    </subcellularLocation>
    <subcellularLocation>
        <location evidence="13">Chromosome</location>
        <location evidence="13">Telomere</location>
    </subcellularLocation>
</comment>
<keyword evidence="8 13" id="KW-0460">Magnesium</keyword>
<dbReference type="GO" id="GO:0070034">
    <property type="term" value="F:telomerase RNA binding"/>
    <property type="evidence" value="ECO:0007669"/>
    <property type="project" value="TreeGrafter"/>
</dbReference>
<keyword evidence="9 13" id="KW-0779">Telomere</keyword>
<dbReference type="AlphaFoldDB" id="A0A1L7WEY5"/>
<evidence type="ECO:0000256" key="10">
    <source>
        <dbReference type="ARBA" id="ARBA00022918"/>
    </source>
</evidence>
<evidence type="ECO:0000256" key="2">
    <source>
        <dbReference type="ARBA" id="ARBA00012493"/>
    </source>
</evidence>
<evidence type="ECO:0000259" key="15">
    <source>
        <dbReference type="PROSITE" id="PS50878"/>
    </source>
</evidence>
<dbReference type="GO" id="GO:0003720">
    <property type="term" value="F:telomerase activity"/>
    <property type="evidence" value="ECO:0007669"/>
    <property type="project" value="InterPro"/>
</dbReference>
<keyword evidence="4 13" id="KW-0158">Chromosome</keyword>
<evidence type="ECO:0000256" key="1">
    <source>
        <dbReference type="ARBA" id="ARBA00008001"/>
    </source>
</evidence>
<evidence type="ECO:0000256" key="9">
    <source>
        <dbReference type="ARBA" id="ARBA00022895"/>
    </source>
</evidence>
<proteinExistence type="inferred from homology"/>
<dbReference type="InterPro" id="IPR003545">
    <property type="entry name" value="Telomerase_RT"/>
</dbReference>
<keyword evidence="10 13" id="KW-0695">RNA-directed DNA polymerase</keyword>
<comment type="catalytic activity">
    <reaction evidence="12 13">
        <text>DNA(n) + a 2'-deoxyribonucleoside 5'-triphosphate = DNA(n+1) + diphosphate</text>
        <dbReference type="Rhea" id="RHEA:22508"/>
        <dbReference type="Rhea" id="RHEA-COMP:17339"/>
        <dbReference type="Rhea" id="RHEA-COMP:17340"/>
        <dbReference type="ChEBI" id="CHEBI:33019"/>
        <dbReference type="ChEBI" id="CHEBI:61560"/>
        <dbReference type="ChEBI" id="CHEBI:173112"/>
        <dbReference type="EC" id="2.7.7.49"/>
    </reaction>
</comment>
<dbReference type="Gene3D" id="1.10.132.70">
    <property type="match status" value="1"/>
</dbReference>
<dbReference type="Gene3D" id="3.30.70.2630">
    <property type="match status" value="1"/>
</dbReference>
<keyword evidence="5 13" id="KW-0808">Transferase</keyword>
<feature type="compositionally biased region" description="Basic residues" evidence="14">
    <location>
        <begin position="1"/>
        <end position="10"/>
    </location>
</feature>
<accession>A0A1L7WEY5</accession>
<gene>
    <name evidence="16" type="ORF">PAC_01212</name>
</gene>
<evidence type="ECO:0000256" key="7">
    <source>
        <dbReference type="ARBA" id="ARBA00022723"/>
    </source>
</evidence>
<dbReference type="InterPro" id="IPR000477">
    <property type="entry name" value="RT_dom"/>
</dbReference>
<dbReference type="PANTHER" id="PTHR12066">
    <property type="entry name" value="TELOMERASE REVERSE TRANSCRIPTASE"/>
    <property type="match status" value="1"/>
</dbReference>
<keyword evidence="6 13" id="KW-0548">Nucleotidyltransferase</keyword>
<dbReference type="PROSITE" id="PS50878">
    <property type="entry name" value="RT_POL"/>
    <property type="match status" value="1"/>
</dbReference>
<evidence type="ECO:0000256" key="11">
    <source>
        <dbReference type="ARBA" id="ARBA00023242"/>
    </source>
</evidence>
<dbReference type="GO" id="GO:0000333">
    <property type="term" value="C:telomerase catalytic core complex"/>
    <property type="evidence" value="ECO:0007669"/>
    <property type="project" value="TreeGrafter"/>
</dbReference>
<keyword evidence="7 13" id="KW-0479">Metal-binding</keyword>
<dbReference type="Gene3D" id="1.10.357.90">
    <property type="match status" value="1"/>
</dbReference>
<dbReference type="PRINTS" id="PR01365">
    <property type="entry name" value="TELOMERASERT"/>
</dbReference>
<dbReference type="SMART" id="SM00975">
    <property type="entry name" value="Telomerase_RBD"/>
    <property type="match status" value="1"/>
</dbReference>
<dbReference type="PANTHER" id="PTHR12066:SF0">
    <property type="entry name" value="TELOMERASE REVERSE TRANSCRIPTASE"/>
    <property type="match status" value="1"/>
</dbReference>
<reference evidence="16 17" key="1">
    <citation type="submission" date="2016-03" db="EMBL/GenBank/DDBJ databases">
        <authorList>
            <person name="Ploux O."/>
        </authorList>
    </citation>
    <scope>NUCLEOTIDE SEQUENCE [LARGE SCALE GENOMIC DNA]</scope>
    <source>
        <strain evidence="16 17">UAMH 11012</strain>
    </source>
</reference>
<evidence type="ECO:0000313" key="17">
    <source>
        <dbReference type="Proteomes" id="UP000184330"/>
    </source>
</evidence>
<evidence type="ECO:0000256" key="5">
    <source>
        <dbReference type="ARBA" id="ARBA00022679"/>
    </source>
</evidence>
<dbReference type="GO" id="GO:0042162">
    <property type="term" value="F:telomeric DNA binding"/>
    <property type="evidence" value="ECO:0007669"/>
    <property type="project" value="TreeGrafter"/>
</dbReference>
<evidence type="ECO:0000256" key="12">
    <source>
        <dbReference type="ARBA" id="ARBA00048173"/>
    </source>
</evidence>
<keyword evidence="17" id="KW-1185">Reference proteome</keyword>
<keyword evidence="11 13" id="KW-0539">Nucleus</keyword>
<evidence type="ECO:0000256" key="6">
    <source>
        <dbReference type="ARBA" id="ARBA00022695"/>
    </source>
</evidence>
<dbReference type="GO" id="GO:0000781">
    <property type="term" value="C:chromosome, telomeric region"/>
    <property type="evidence" value="ECO:0007669"/>
    <property type="project" value="UniProtKB-SubCell"/>
</dbReference>
<dbReference type="InterPro" id="IPR021891">
    <property type="entry name" value="Telomerase_RBD"/>
</dbReference>
<comment type="similarity">
    <text evidence="1 13">Belongs to the reverse transcriptase family. Telomerase subfamily.</text>
</comment>
<evidence type="ECO:0000256" key="4">
    <source>
        <dbReference type="ARBA" id="ARBA00022454"/>
    </source>
</evidence>
<feature type="region of interest" description="Disordered" evidence="14">
    <location>
        <begin position="1"/>
        <end position="30"/>
    </location>
</feature>
<dbReference type="CDD" id="cd01648">
    <property type="entry name" value="TERT"/>
    <property type="match status" value="1"/>
</dbReference>
<dbReference type="SUPFAM" id="SSF56672">
    <property type="entry name" value="DNA/RNA polymerases"/>
    <property type="match status" value="1"/>
</dbReference>
<feature type="domain" description="Reverse transcriptase" evidence="15">
    <location>
        <begin position="620"/>
        <end position="946"/>
    </location>
</feature>
<dbReference type="OrthoDB" id="289721at2759"/>
<protein>
    <recommendedName>
        <fullName evidence="3 13">Telomerase reverse transcriptase</fullName>
        <ecNumber evidence="2 13">2.7.7.49</ecNumber>
    </recommendedName>
    <alternativeName>
        <fullName evidence="13">Telomerase catalytic subunit</fullName>
    </alternativeName>
</protein>
<dbReference type="GO" id="GO:0046872">
    <property type="term" value="F:metal ion binding"/>
    <property type="evidence" value="ECO:0007669"/>
    <property type="project" value="UniProtKB-KW"/>
</dbReference>
<evidence type="ECO:0000313" key="16">
    <source>
        <dbReference type="EMBL" id="CZR51337.1"/>
    </source>
</evidence>